<sequence length="317" mass="37439">MAKITLVFPYIGELNKFHCFALEQLSKIVCLDILVFTSENTNERAREICSGVSFHSIEKVFKHGNQYNISVENIMEHPYKLCDYRPFFDKIFEFDYEQFWGFGDLDCIYNPERLNILFSEVNDSKGVYGELGHLRIIGKDAIISVQERLTAVIDEYYLNGVDLLNPEKGYALDEHRFFNVLCEQMHLEGTLKWYKNHFSPIWDVDYKHIIPKNLFTNLLTFDRDGIYEEDGSLSDLAYIHLQKRKIFTQENNLESTLSMFFCEINGDVCFTSYNLRKEYNPSIASKIRFYMKVFVKRVRYRISNYGFSKRPSLICKK</sequence>
<dbReference type="Pfam" id="PF20330">
    <property type="entry name" value="DUF6625"/>
    <property type="match status" value="1"/>
</dbReference>
<dbReference type="RefSeq" id="WP_290436933.1">
    <property type="nucleotide sequence ID" value="NZ_JAUDRT010000040.1"/>
</dbReference>
<gene>
    <name evidence="1" type="ORF">SJS77_05210</name>
</gene>
<name>A0AAW9EW13_AERCA</name>
<evidence type="ECO:0000313" key="2">
    <source>
        <dbReference type="Proteomes" id="UP001277183"/>
    </source>
</evidence>
<dbReference type="InterPro" id="IPR046733">
    <property type="entry name" value="DUF6625"/>
</dbReference>
<comment type="caution">
    <text evidence="1">The sequence shown here is derived from an EMBL/GenBank/DDBJ whole genome shotgun (WGS) entry which is preliminary data.</text>
</comment>
<accession>A0AAW9EW13</accession>
<reference evidence="1" key="1">
    <citation type="submission" date="2023-11" db="EMBL/GenBank/DDBJ databases">
        <title>WGS of Aeromonas in Northern Israel.</title>
        <authorList>
            <person name="Hershko Y."/>
        </authorList>
    </citation>
    <scope>NUCLEOTIDE SEQUENCE</scope>
    <source>
        <strain evidence="1">77416</strain>
    </source>
</reference>
<dbReference type="Proteomes" id="UP001277183">
    <property type="component" value="Unassembled WGS sequence"/>
</dbReference>
<proteinExistence type="predicted"/>
<organism evidence="1 2">
    <name type="scientific">Aeromonas caviae</name>
    <name type="common">Aeromonas punctata</name>
    <dbReference type="NCBI Taxonomy" id="648"/>
    <lineage>
        <taxon>Bacteria</taxon>
        <taxon>Pseudomonadati</taxon>
        <taxon>Pseudomonadota</taxon>
        <taxon>Gammaproteobacteria</taxon>
        <taxon>Aeromonadales</taxon>
        <taxon>Aeromonadaceae</taxon>
        <taxon>Aeromonas</taxon>
    </lineage>
</organism>
<dbReference type="AlphaFoldDB" id="A0AAW9EW13"/>
<dbReference type="EMBL" id="JAWZVU010000030">
    <property type="protein sequence ID" value="MDX7719874.1"/>
    <property type="molecule type" value="Genomic_DNA"/>
</dbReference>
<evidence type="ECO:0000313" key="1">
    <source>
        <dbReference type="EMBL" id="MDX7719874.1"/>
    </source>
</evidence>
<protein>
    <submittedName>
        <fullName evidence="1">DUF6625 family protein</fullName>
    </submittedName>
</protein>